<protein>
    <submittedName>
        <fullName evidence="1">Uncharacterized protein</fullName>
    </submittedName>
</protein>
<sequence>MYAKAGLVFSLPRAPNDVAKRQTLRQFVIGHDICRAWVVRSDPDCGCVYQCAPHPHLTTTQRDGFTPYDEERTCKSGKVPCYLTNQLCSRLIQVVSVHIAATVITNSDRPRSQARRSVEGVSPPRAHAIAEWQNPKSTCAPRRALSLGAKMSRPLLRADITPHHDWVVHPMIQFRRDSKPRSARITADGIKRSHGMYEAVFCRLRTETSPIDSQGDSRGWAFRPDCVIRAGAADYLESSRPALLALIHQPIAELRYATVHSWSRWFVYASLAEFFYR</sequence>
<evidence type="ECO:0000313" key="2">
    <source>
        <dbReference type="Proteomes" id="UP000054270"/>
    </source>
</evidence>
<reference evidence="2" key="1">
    <citation type="submission" date="2014-04" db="EMBL/GenBank/DDBJ databases">
        <title>Evolutionary Origins and Diversification of the Mycorrhizal Mutualists.</title>
        <authorList>
            <consortium name="DOE Joint Genome Institute"/>
            <consortium name="Mycorrhizal Genomics Consortium"/>
            <person name="Kohler A."/>
            <person name="Kuo A."/>
            <person name="Nagy L.G."/>
            <person name="Floudas D."/>
            <person name="Copeland A."/>
            <person name="Barry K.W."/>
            <person name="Cichocki N."/>
            <person name="Veneault-Fourrey C."/>
            <person name="LaButti K."/>
            <person name="Lindquist E.A."/>
            <person name="Lipzen A."/>
            <person name="Lundell T."/>
            <person name="Morin E."/>
            <person name="Murat C."/>
            <person name="Riley R."/>
            <person name="Ohm R."/>
            <person name="Sun H."/>
            <person name="Tunlid A."/>
            <person name="Henrissat B."/>
            <person name="Grigoriev I.V."/>
            <person name="Hibbett D.S."/>
            <person name="Martin F."/>
        </authorList>
    </citation>
    <scope>NUCLEOTIDE SEQUENCE [LARGE SCALE GENOMIC DNA]</scope>
    <source>
        <strain evidence="2">FD-334 SS-4</strain>
    </source>
</reference>
<accession>A0A0D2P7G5</accession>
<organism evidence="1 2">
    <name type="scientific">Hypholoma sublateritium (strain FD-334 SS-4)</name>
    <dbReference type="NCBI Taxonomy" id="945553"/>
    <lineage>
        <taxon>Eukaryota</taxon>
        <taxon>Fungi</taxon>
        <taxon>Dikarya</taxon>
        <taxon>Basidiomycota</taxon>
        <taxon>Agaricomycotina</taxon>
        <taxon>Agaricomycetes</taxon>
        <taxon>Agaricomycetidae</taxon>
        <taxon>Agaricales</taxon>
        <taxon>Agaricineae</taxon>
        <taxon>Strophariaceae</taxon>
        <taxon>Hypholoma</taxon>
    </lineage>
</organism>
<gene>
    <name evidence="1" type="ORF">HYPSUDRAFT_58271</name>
</gene>
<keyword evidence="2" id="KW-1185">Reference proteome</keyword>
<evidence type="ECO:0000313" key="1">
    <source>
        <dbReference type="EMBL" id="KJA16320.1"/>
    </source>
</evidence>
<dbReference type="EMBL" id="KN817623">
    <property type="protein sequence ID" value="KJA16320.1"/>
    <property type="molecule type" value="Genomic_DNA"/>
</dbReference>
<name>A0A0D2P7G5_HYPSF</name>
<dbReference type="Proteomes" id="UP000054270">
    <property type="component" value="Unassembled WGS sequence"/>
</dbReference>
<dbReference type="AlphaFoldDB" id="A0A0D2P7G5"/>
<proteinExistence type="predicted"/>